<evidence type="ECO:0008006" key="6">
    <source>
        <dbReference type="Google" id="ProtNLM"/>
    </source>
</evidence>
<feature type="region of interest" description="Disordered" evidence="1">
    <location>
        <begin position="395"/>
        <end position="429"/>
    </location>
</feature>
<dbReference type="eggNOG" id="KOG1895">
    <property type="taxonomic scope" value="Eukaryota"/>
</dbReference>
<dbReference type="PANTHER" id="PTHR47184">
    <property type="entry name" value="PHOSPHATIDYLINOSITOL 3-AND 4-KINASE FAMILY PROTEIN-RELATED"/>
    <property type="match status" value="1"/>
</dbReference>
<dbReference type="InterPro" id="IPR016024">
    <property type="entry name" value="ARM-type_fold"/>
</dbReference>
<name>W1PCB2_AMBTC</name>
<proteinExistence type="predicted"/>
<feature type="compositionally biased region" description="Polar residues" evidence="1">
    <location>
        <begin position="415"/>
        <end position="424"/>
    </location>
</feature>
<dbReference type="Pfam" id="PF11935">
    <property type="entry name" value="SYMPK_PTA1_N"/>
    <property type="match status" value="1"/>
</dbReference>
<feature type="compositionally biased region" description="Polar residues" evidence="1">
    <location>
        <begin position="1309"/>
        <end position="1318"/>
    </location>
</feature>
<dbReference type="GO" id="GO:0005847">
    <property type="term" value="C:mRNA cleavage and polyadenylation specificity factor complex"/>
    <property type="evidence" value="ECO:0000318"/>
    <property type="project" value="GO_Central"/>
</dbReference>
<evidence type="ECO:0000313" key="5">
    <source>
        <dbReference type="Proteomes" id="UP000017836"/>
    </source>
</evidence>
<evidence type="ECO:0000256" key="1">
    <source>
        <dbReference type="SAM" id="MobiDB-lite"/>
    </source>
</evidence>
<dbReference type="HOGENOM" id="CLU_004540_1_0_1"/>
<dbReference type="OrthoDB" id="331600at2759"/>
<dbReference type="InterPro" id="IPR032460">
    <property type="entry name" value="Symplekin/Pta1_N"/>
</dbReference>
<feature type="region of interest" description="Disordered" evidence="1">
    <location>
        <begin position="630"/>
        <end position="660"/>
    </location>
</feature>
<dbReference type="Gramene" id="ERN05241">
    <property type="protein sequence ID" value="ERN05241"/>
    <property type="gene ID" value="AMTR_s00007p00088050"/>
</dbReference>
<feature type="region of interest" description="Disordered" evidence="1">
    <location>
        <begin position="333"/>
        <end position="381"/>
    </location>
</feature>
<reference evidence="5" key="1">
    <citation type="journal article" date="2013" name="Science">
        <title>The Amborella genome and the evolution of flowering plants.</title>
        <authorList>
            <consortium name="Amborella Genome Project"/>
        </authorList>
    </citation>
    <scope>NUCLEOTIDE SEQUENCE [LARGE SCALE GENOMIC DNA]</scope>
</reference>
<feature type="region of interest" description="Disordered" evidence="1">
    <location>
        <begin position="1295"/>
        <end position="1327"/>
    </location>
</feature>
<feature type="compositionally biased region" description="Low complexity" evidence="1">
    <location>
        <begin position="1295"/>
        <end position="1308"/>
    </location>
</feature>
<protein>
    <recommendedName>
        <fullName evidence="6">Symplekin C-terminal domain-containing protein</fullName>
    </recommendedName>
</protein>
<keyword evidence="5" id="KW-1185">Reference proteome</keyword>
<dbReference type="Pfam" id="PF12295">
    <property type="entry name" value="Symplekin_C"/>
    <property type="match status" value="1"/>
</dbReference>
<feature type="compositionally biased region" description="Basic and acidic residues" evidence="1">
    <location>
        <begin position="639"/>
        <end position="650"/>
    </location>
</feature>
<feature type="region of interest" description="Disordered" evidence="1">
    <location>
        <begin position="535"/>
        <end position="557"/>
    </location>
</feature>
<feature type="compositionally biased region" description="Low complexity" evidence="1">
    <location>
        <begin position="403"/>
        <end position="414"/>
    </location>
</feature>
<feature type="domain" description="Symplekin C-terminal" evidence="3">
    <location>
        <begin position="1082"/>
        <end position="1257"/>
    </location>
</feature>
<organism evidence="4 5">
    <name type="scientific">Amborella trichopoda</name>
    <dbReference type="NCBI Taxonomy" id="13333"/>
    <lineage>
        <taxon>Eukaryota</taxon>
        <taxon>Viridiplantae</taxon>
        <taxon>Streptophyta</taxon>
        <taxon>Embryophyta</taxon>
        <taxon>Tracheophyta</taxon>
        <taxon>Spermatophyta</taxon>
        <taxon>Magnoliopsida</taxon>
        <taxon>Amborellales</taxon>
        <taxon>Amborellaceae</taxon>
        <taxon>Amborella</taxon>
    </lineage>
</organism>
<accession>W1PCB2</accession>
<dbReference type="Gene3D" id="1.25.10.10">
    <property type="entry name" value="Leucine-rich Repeat Variant"/>
    <property type="match status" value="1"/>
</dbReference>
<evidence type="ECO:0000259" key="3">
    <source>
        <dbReference type="Pfam" id="PF12295"/>
    </source>
</evidence>
<gene>
    <name evidence="4" type="ORF">AMTR_s00007p00088050</name>
</gene>
<dbReference type="Proteomes" id="UP000017836">
    <property type="component" value="Unassembled WGS sequence"/>
</dbReference>
<evidence type="ECO:0000259" key="2">
    <source>
        <dbReference type="Pfam" id="PF11935"/>
    </source>
</evidence>
<dbReference type="SUPFAM" id="SSF48371">
    <property type="entry name" value="ARM repeat"/>
    <property type="match status" value="2"/>
</dbReference>
<dbReference type="InterPro" id="IPR022075">
    <property type="entry name" value="Symplekin_C"/>
</dbReference>
<dbReference type="OMA" id="YVNNEGH"/>
<feature type="domain" description="Symplekin/Pta1 N-terminal" evidence="2">
    <location>
        <begin position="101"/>
        <end position="323"/>
    </location>
</feature>
<dbReference type="InterPro" id="IPR011989">
    <property type="entry name" value="ARM-like"/>
</dbReference>
<evidence type="ECO:0000313" key="4">
    <source>
        <dbReference type="EMBL" id="ERN05241.1"/>
    </source>
</evidence>
<dbReference type="PANTHER" id="PTHR47184:SF2">
    <property type="entry name" value="SYMPLEKIN"/>
    <property type="match status" value="1"/>
</dbReference>
<feature type="compositionally biased region" description="Basic and acidic residues" evidence="1">
    <location>
        <begin position="363"/>
        <end position="381"/>
    </location>
</feature>
<dbReference type="EMBL" id="KI394011">
    <property type="protein sequence ID" value="ERN05241.1"/>
    <property type="molecule type" value="Genomic_DNA"/>
</dbReference>
<sequence>MVGVMASCPRDKALSLFNSAKFSIEIPSKLEPLRQLQEIVVYRDPTLLVEFVPHLMELQSEHFSPIRKFLAEMIGEIGLKHRQFLPEMVPVLISFLKDDTPAVAKQAITTGTNLFRSTLEDVALQALPDSLRESSWTCMLNFKEAVYPVAFQSGSEGVRSLAVRFVEATILLFTPDPNASSRPVPPEGGGKSEGFSISWIQGGLPLLAAADLALEASKNLGMLLDLLRSPSVRGLPYSVIFVLINSLSTIARKRPAFFGRILPVLLVLDPSTVVIKGALVSNVRHALKNAFLACLKCTHPGAAPWRDRLVNALKSLNAGDSSERALGQFDNVPGNLNHQTGDPHAPKDGTLSMHVSDATPIDAGRKRSVAEDAGDLAHGDDISGKRVRHVALVSQESPMQVIQPSPEKSQESSPLNMAQSSTGDGESGPVQQLVAMLGALVAQGESAVNSLEVLITSISSDLLAEVVIYNMRFLPSTRPSPESGEEETLTSCNISFLISNASAEIKQLSGTEHTMSLLSALPQIASLLDMKPLPSSSSADLTEERKPPIPMDLSIPASNTSTTDVAVLPRDAPASSIVPISDEEVNQLAVLETIEVGALQTGIPGLDDVPSVEELKEALDSSLSSSVDLVSGSSAKQESSSDHMSYDKSEALSPRASSGDMSWASSTASAPIVLPSSYLLQKVPPLVVALTDEQKDHIQKLAYVRIIEAYKQIAIAGGLNVRFSLLAYFGGECPLEFDSLGLLQRHILADYLNHEGHELTLHVLYRLYGEAEREQDFVSSSSASSTYEIFLLTVAETLRDSLPAADKSLSRLFGEVPYLPKQALKMLESLCSPGNGKDGKDLQAGDRVTQGLSAVWSLILSRPPIRDLCLNIALQSTVHHMEEVRMKAIRLVANKLYPLSFISQKIENFATEMLRSVVNGNAGGESTNIDRSNLSGGQIDSTEGVPKGGQLLKEAGLATADISSNINDSSSAKTLSSSSISEAQRCMSLFFALCTKKRSLLREIFLNYGSAPDAVKQAVHRHIPILIRTIGSSPELLSILSDPPTGSESLLMQVLHTLTDGTIPSPDLIYTVKRLYDSKLKDVGILIPIVSSLPKDELLSLFPQLVDLPLEKFKAALVRILKGSPNMGPVLTPAEVLIAIHEIDPERDGIPLKKVTDACSACFEQRVVFTQQVLAKVLNQLVEQIPLPLLFMRTVIQTIGSFPALVDFIMDILSRLVSKQIWKYPKLWVGFLKCAFQTKSYNVLLQLPAAQLENALTRTPALRQPLVAHANQPNIRSSLPRSTLVVLGLAQDTQSSSQAQPSLSSADAGTSNTQALTDTTKEAKTVG</sequence>
<dbReference type="STRING" id="13333.W1PCB2"/>